<dbReference type="Proteomes" id="UP001141933">
    <property type="component" value="Unassembled WGS sequence"/>
</dbReference>
<comment type="caution">
    <text evidence="2">The sequence shown here is derived from an EMBL/GenBank/DDBJ whole genome shotgun (WGS) entry which is preliminary data.</text>
</comment>
<organism evidence="2 3">
    <name type="scientific">Phocaeicola acetigenes</name>
    <dbReference type="NCBI Taxonomy" id="3016083"/>
    <lineage>
        <taxon>Bacteria</taxon>
        <taxon>Pseudomonadati</taxon>
        <taxon>Bacteroidota</taxon>
        <taxon>Bacteroidia</taxon>
        <taxon>Bacteroidales</taxon>
        <taxon>Bacteroidaceae</taxon>
        <taxon>Phocaeicola</taxon>
    </lineage>
</organism>
<feature type="chain" id="PRO_5045879221" description="DUF4252 domain-containing protein" evidence="1">
    <location>
        <begin position="22"/>
        <end position="158"/>
    </location>
</feature>
<dbReference type="EMBL" id="JAPZVM010000004">
    <property type="protein sequence ID" value="MCZ8372394.1"/>
    <property type="molecule type" value="Genomic_DNA"/>
</dbReference>
<feature type="signal peptide" evidence="1">
    <location>
        <begin position="1"/>
        <end position="21"/>
    </location>
</feature>
<keyword evidence="1" id="KW-0732">Signal</keyword>
<dbReference type="RefSeq" id="WP_178265487.1">
    <property type="nucleotide sequence ID" value="NZ_JAPZVM010000004.1"/>
</dbReference>
<reference evidence="2" key="1">
    <citation type="submission" date="2022-12" db="EMBL/GenBank/DDBJ databases">
        <title>Phocaeicola acetigenes sp. nov., isolated feces from a healthy human.</title>
        <authorList>
            <person name="Do H."/>
            <person name="Ha Y.B."/>
            <person name="Kim J.-S."/>
            <person name="Suh M.K."/>
            <person name="Kim H.S."/>
            <person name="Lee J.-S."/>
        </authorList>
    </citation>
    <scope>NUCLEOTIDE SEQUENCE</scope>
    <source>
        <strain evidence="2">KGMB11183</strain>
    </source>
</reference>
<evidence type="ECO:0008006" key="4">
    <source>
        <dbReference type="Google" id="ProtNLM"/>
    </source>
</evidence>
<name>A0ABT4PH61_9BACT</name>
<gene>
    <name evidence="2" type="ORF">O6P32_06680</name>
</gene>
<sequence>MKVKFYLSVLILFFVSVFSFAGEPLEYEIKGAGTGMQGTYLVKVYVVSKKNKPDLDLLKKCAVHGVLFKGFSDTDSRVKQKPLAGSILTEQQHSDFFEPFFEDNKAYLNYADLVTSQYEVVKLAKKQYKIGAVLSVSKEQLRKDLEQAGVIKSLGAGF</sequence>
<evidence type="ECO:0000256" key="1">
    <source>
        <dbReference type="SAM" id="SignalP"/>
    </source>
</evidence>
<proteinExistence type="predicted"/>
<evidence type="ECO:0000313" key="3">
    <source>
        <dbReference type="Proteomes" id="UP001141933"/>
    </source>
</evidence>
<protein>
    <recommendedName>
        <fullName evidence="4">DUF4252 domain-containing protein</fullName>
    </recommendedName>
</protein>
<accession>A0ABT4PH61</accession>
<evidence type="ECO:0000313" key="2">
    <source>
        <dbReference type="EMBL" id="MCZ8372394.1"/>
    </source>
</evidence>
<keyword evidence="3" id="KW-1185">Reference proteome</keyword>